<evidence type="ECO:0000313" key="8">
    <source>
        <dbReference type="Proteomes" id="UP000323930"/>
    </source>
</evidence>
<dbReference type="PANTHER" id="PTHR37422:SF17">
    <property type="entry name" value="O-ANTIGEN LIGASE"/>
    <property type="match status" value="1"/>
</dbReference>
<feature type="transmembrane region" description="Helical" evidence="5">
    <location>
        <begin position="77"/>
        <end position="97"/>
    </location>
</feature>
<evidence type="ECO:0000256" key="3">
    <source>
        <dbReference type="ARBA" id="ARBA00022989"/>
    </source>
</evidence>
<feature type="transmembrane region" description="Helical" evidence="5">
    <location>
        <begin position="160"/>
        <end position="178"/>
    </location>
</feature>
<keyword evidence="4 5" id="KW-0472">Membrane</keyword>
<evidence type="ECO:0000256" key="5">
    <source>
        <dbReference type="SAM" id="Phobius"/>
    </source>
</evidence>
<comment type="subcellular location">
    <subcellularLocation>
        <location evidence="1">Membrane</location>
        <topology evidence="1">Multi-pass membrane protein</topology>
    </subcellularLocation>
</comment>
<evidence type="ECO:0000259" key="6">
    <source>
        <dbReference type="Pfam" id="PF04932"/>
    </source>
</evidence>
<keyword evidence="2 5" id="KW-0812">Transmembrane</keyword>
<feature type="domain" description="O-antigen ligase-related" evidence="6">
    <location>
        <begin position="189"/>
        <end position="330"/>
    </location>
</feature>
<dbReference type="OrthoDB" id="1631746at2"/>
<proteinExistence type="predicted"/>
<organism evidence="7 8">
    <name type="scientific">Seonamhaeicola marinus</name>
    <dbReference type="NCBI Taxonomy" id="1912246"/>
    <lineage>
        <taxon>Bacteria</taxon>
        <taxon>Pseudomonadati</taxon>
        <taxon>Bacteroidota</taxon>
        <taxon>Flavobacteriia</taxon>
        <taxon>Flavobacteriales</taxon>
        <taxon>Flavobacteriaceae</taxon>
    </lineage>
</organism>
<keyword evidence="3 5" id="KW-1133">Transmembrane helix</keyword>
<reference evidence="7 8" key="1">
    <citation type="submission" date="2019-08" db="EMBL/GenBank/DDBJ databases">
        <title>Seonamhaeicola sediminis sp. nov., isolated from marine sediment.</title>
        <authorList>
            <person name="Cao W.R."/>
        </authorList>
    </citation>
    <scope>NUCLEOTIDE SEQUENCE [LARGE SCALE GENOMIC DNA]</scope>
    <source>
        <strain evidence="7 8">B011</strain>
    </source>
</reference>
<feature type="transmembrane region" description="Helical" evidence="5">
    <location>
        <begin position="347"/>
        <end position="365"/>
    </location>
</feature>
<keyword evidence="8" id="KW-1185">Reference proteome</keyword>
<protein>
    <submittedName>
        <fullName evidence="7">O-antigen ligase family protein</fullName>
    </submittedName>
</protein>
<evidence type="ECO:0000256" key="1">
    <source>
        <dbReference type="ARBA" id="ARBA00004141"/>
    </source>
</evidence>
<keyword evidence="7" id="KW-0436">Ligase</keyword>
<evidence type="ECO:0000256" key="2">
    <source>
        <dbReference type="ARBA" id="ARBA00022692"/>
    </source>
</evidence>
<dbReference type="Pfam" id="PF04932">
    <property type="entry name" value="Wzy_C"/>
    <property type="match status" value="1"/>
</dbReference>
<sequence length="405" mass="47622">MKNIFKTQEGVVAFTGLLIVVPNKLQWLLILVLGINFFYHVFFRNHRISIRTLAVFSIPFLIFAIGLTHLNPNDLKFLQRALPFFIYSLFLTPFINYKASHKSILREKFFMFFVFSSLAFIVIAYLNFLFNKKEWWGDFYDSETLRNSIRYIPDIELDPIYVSFYFSVALIFTLELYFTKRKVIYLFSAFLFTVFILILSNKMAIFSLLIISILVLLKRIRLKKRFYILILIPFLLFTLNNRRFKELITNDTYSGILNSNNSTSIRLALLKSSLATVPENYLFGCGFAATKQKVSYVFIHRFNGDREYNTHNQFMGILIATGVLGLLLFIYYFWFVLKIANSSKDHVFMYVVIIIIMNLITENMLERQFGVYLISHLVTFLGYLNLAKINEKENIDNRNKLLSRG</sequence>
<feature type="transmembrane region" description="Helical" evidence="5">
    <location>
        <begin position="25"/>
        <end position="43"/>
    </location>
</feature>
<feature type="transmembrane region" description="Helical" evidence="5">
    <location>
        <begin position="109"/>
        <end position="130"/>
    </location>
</feature>
<comment type="caution">
    <text evidence="7">The sequence shown here is derived from an EMBL/GenBank/DDBJ whole genome shotgun (WGS) entry which is preliminary data.</text>
</comment>
<dbReference type="EMBL" id="VSDQ01000679">
    <property type="protein sequence ID" value="TYA74124.1"/>
    <property type="molecule type" value="Genomic_DNA"/>
</dbReference>
<dbReference type="PANTHER" id="PTHR37422">
    <property type="entry name" value="TEICHURONIC ACID BIOSYNTHESIS PROTEIN TUAE"/>
    <property type="match status" value="1"/>
</dbReference>
<evidence type="ECO:0000256" key="4">
    <source>
        <dbReference type="ARBA" id="ARBA00023136"/>
    </source>
</evidence>
<feature type="transmembrane region" description="Helical" evidence="5">
    <location>
        <begin position="50"/>
        <end position="71"/>
    </location>
</feature>
<gene>
    <name evidence="7" type="ORF">FUA24_12335</name>
</gene>
<feature type="transmembrane region" description="Helical" evidence="5">
    <location>
        <begin position="227"/>
        <end position="244"/>
    </location>
</feature>
<feature type="transmembrane region" description="Helical" evidence="5">
    <location>
        <begin position="314"/>
        <end position="335"/>
    </location>
</feature>
<dbReference type="GO" id="GO:0016020">
    <property type="term" value="C:membrane"/>
    <property type="evidence" value="ECO:0007669"/>
    <property type="project" value="UniProtKB-SubCell"/>
</dbReference>
<dbReference type="InterPro" id="IPR051533">
    <property type="entry name" value="WaaL-like"/>
</dbReference>
<dbReference type="GO" id="GO:0016874">
    <property type="term" value="F:ligase activity"/>
    <property type="evidence" value="ECO:0007669"/>
    <property type="project" value="UniProtKB-KW"/>
</dbReference>
<dbReference type="AlphaFoldDB" id="A0A5D0HS04"/>
<feature type="transmembrane region" description="Helical" evidence="5">
    <location>
        <begin position="205"/>
        <end position="220"/>
    </location>
</feature>
<dbReference type="InterPro" id="IPR007016">
    <property type="entry name" value="O-antigen_ligase-rel_domated"/>
</dbReference>
<dbReference type="RefSeq" id="WP_148542727.1">
    <property type="nucleotide sequence ID" value="NZ_VSDQ01000679.1"/>
</dbReference>
<evidence type="ECO:0000313" key="7">
    <source>
        <dbReference type="EMBL" id="TYA74124.1"/>
    </source>
</evidence>
<dbReference type="Proteomes" id="UP000323930">
    <property type="component" value="Unassembled WGS sequence"/>
</dbReference>
<accession>A0A5D0HS04</accession>
<name>A0A5D0HS04_9FLAO</name>